<name>A0A662DCV6_UNCAE</name>
<gene>
    <name evidence="1" type="ORF">DRJ04_04045</name>
</gene>
<dbReference type="EMBL" id="QMQA01000087">
    <property type="protein sequence ID" value="RLE13590.1"/>
    <property type="molecule type" value="Genomic_DNA"/>
</dbReference>
<protein>
    <recommendedName>
        <fullName evidence="3">Bh protein</fullName>
    </recommendedName>
</protein>
<organism evidence="1 2">
    <name type="scientific">Aerophobetes bacterium</name>
    <dbReference type="NCBI Taxonomy" id="2030807"/>
    <lineage>
        <taxon>Bacteria</taxon>
        <taxon>Candidatus Aerophobota</taxon>
    </lineage>
</organism>
<dbReference type="AlphaFoldDB" id="A0A662DCV6"/>
<proteinExistence type="predicted"/>
<evidence type="ECO:0008006" key="3">
    <source>
        <dbReference type="Google" id="ProtNLM"/>
    </source>
</evidence>
<evidence type="ECO:0000313" key="1">
    <source>
        <dbReference type="EMBL" id="RLE13590.1"/>
    </source>
</evidence>
<reference evidence="1 2" key="1">
    <citation type="submission" date="2018-06" db="EMBL/GenBank/DDBJ databases">
        <title>Extensive metabolic versatility and redundancy in microbially diverse, dynamic hydrothermal sediments.</title>
        <authorList>
            <person name="Dombrowski N."/>
            <person name="Teske A."/>
            <person name="Baker B.J."/>
        </authorList>
    </citation>
    <scope>NUCLEOTIDE SEQUENCE [LARGE SCALE GENOMIC DNA]</scope>
    <source>
        <strain evidence="1">B3_G15</strain>
    </source>
</reference>
<accession>A0A662DCV6</accession>
<sequence>MEKIRTLLRCSHCFKDSSTKIVYSKNSAVKIICENCGYTVRIPQSSKPEFSIVDWEQRLLTKPLRIALEIKKDSFHFISTFPLRLVTKPLRIARELEKSLT</sequence>
<dbReference type="Proteomes" id="UP000280417">
    <property type="component" value="Unassembled WGS sequence"/>
</dbReference>
<evidence type="ECO:0000313" key="2">
    <source>
        <dbReference type="Proteomes" id="UP000280417"/>
    </source>
</evidence>
<comment type="caution">
    <text evidence="1">The sequence shown here is derived from an EMBL/GenBank/DDBJ whole genome shotgun (WGS) entry which is preliminary data.</text>
</comment>